<dbReference type="GeneID" id="55972236"/>
<feature type="region of interest" description="Disordered" evidence="1">
    <location>
        <begin position="161"/>
        <end position="183"/>
    </location>
</feature>
<feature type="region of interest" description="Disordered" evidence="1">
    <location>
        <begin position="325"/>
        <end position="600"/>
    </location>
</feature>
<feature type="compositionally biased region" description="Basic and acidic residues" evidence="1">
    <location>
        <begin position="161"/>
        <end position="177"/>
    </location>
</feature>
<feature type="compositionally biased region" description="Low complexity" evidence="1">
    <location>
        <begin position="562"/>
        <end position="571"/>
    </location>
</feature>
<protein>
    <submittedName>
        <fullName evidence="2">Uncharacterized protein</fullName>
    </submittedName>
</protein>
<dbReference type="OrthoDB" id="5243398at2759"/>
<feature type="compositionally biased region" description="Low complexity" evidence="1">
    <location>
        <begin position="476"/>
        <end position="489"/>
    </location>
</feature>
<feature type="compositionally biased region" description="Low complexity" evidence="1">
    <location>
        <begin position="530"/>
        <end position="539"/>
    </location>
</feature>
<feature type="compositionally biased region" description="Gly residues" evidence="1">
    <location>
        <begin position="509"/>
        <end position="518"/>
    </location>
</feature>
<dbReference type="Proteomes" id="UP000749293">
    <property type="component" value="Unassembled WGS sequence"/>
</dbReference>
<evidence type="ECO:0000313" key="2">
    <source>
        <dbReference type="EMBL" id="KAF4123310.1"/>
    </source>
</evidence>
<feature type="region of interest" description="Disordered" evidence="1">
    <location>
        <begin position="54"/>
        <end position="144"/>
    </location>
</feature>
<feature type="compositionally biased region" description="Basic residues" evidence="1">
    <location>
        <begin position="430"/>
        <end position="443"/>
    </location>
</feature>
<feature type="compositionally biased region" description="Polar residues" evidence="1">
    <location>
        <begin position="93"/>
        <end position="105"/>
    </location>
</feature>
<feature type="compositionally biased region" description="Polar residues" evidence="1">
    <location>
        <begin position="412"/>
        <end position="425"/>
    </location>
</feature>
<organism evidence="2 3">
    <name type="scientific">Geosmithia morbida</name>
    <dbReference type="NCBI Taxonomy" id="1094350"/>
    <lineage>
        <taxon>Eukaryota</taxon>
        <taxon>Fungi</taxon>
        <taxon>Dikarya</taxon>
        <taxon>Ascomycota</taxon>
        <taxon>Pezizomycotina</taxon>
        <taxon>Sordariomycetes</taxon>
        <taxon>Hypocreomycetidae</taxon>
        <taxon>Hypocreales</taxon>
        <taxon>Bionectriaceae</taxon>
        <taxon>Geosmithia</taxon>
    </lineage>
</organism>
<evidence type="ECO:0000256" key="1">
    <source>
        <dbReference type="SAM" id="MobiDB-lite"/>
    </source>
</evidence>
<reference evidence="2" key="1">
    <citation type="submission" date="2020-03" db="EMBL/GenBank/DDBJ databases">
        <title>Site-based positive gene gene selection in Geosmithia morbida across the United States reveals a broad range of putative effectors and factors for local host and environmental adapation.</title>
        <authorList>
            <person name="Onufrak A."/>
            <person name="Murdoch R.W."/>
            <person name="Gazis R."/>
            <person name="Huff M."/>
            <person name="Staton M."/>
            <person name="Klingeman W."/>
            <person name="Hadziabdic D."/>
        </authorList>
    </citation>
    <scope>NUCLEOTIDE SEQUENCE</scope>
    <source>
        <strain evidence="2">1262</strain>
    </source>
</reference>
<name>A0A9P4YWH2_9HYPO</name>
<feature type="compositionally biased region" description="Polar residues" evidence="1">
    <location>
        <begin position="58"/>
        <end position="67"/>
    </location>
</feature>
<dbReference type="RefSeq" id="XP_035321962.1">
    <property type="nucleotide sequence ID" value="XM_035467981.1"/>
</dbReference>
<dbReference type="AlphaFoldDB" id="A0A9P4YWH2"/>
<sequence>MALLHLLSGSSNASPAHGILSGDFEARLSANDTRHDSTSAAAAAAAAAAVAPPDIPASTASHHSATPLSAHLNRGPTSLMDMSSGGDVVHAPTLSSPGRTPSHTPSAGGVVSSLNPNADPYHGPSTDFRDGRVRNPVPTKLQNQTSIKDGNFSVMHMDRASARSAVDERDMAAKRSSEATQAAAMDAYSKGYQPLKRGRQTWRPSSPADQQQQPPHPNVSYDATSRAMPSPNHPYMMPPSASSSSSTYRMPGMQPSEVKAEQARLLTFLRSLHPMMVVDQLCKAVAYFGGIPGAPPLADTGTFPTSERGNGNGALIISWLAEIFPPTDPSQPPPMPYSGSSVSVLGDVEGKDASQADAATGQSGDADGETPVRRARGRPKGSKSTKTRRDKGMKKGQRLGPEYQDDLLAQDPYQTQDPSSATDAQGNPGVRKRGRPKGSKNRPKPPPSDNAPQDHEGDSSLSNSGPNGIKPHFGMPQQQQPQQPGYYGPQQPPQQRPGQFGNQPPPGAAFGGNAGGNGLMNMPYAMTSNHAAAAALHQQQQHHHPGTSGSGTGPGGPGPGPGSASSPSYGAQPPPHLQAAAMGGDRPMQDSMYDVFNNRR</sequence>
<proteinExistence type="predicted"/>
<keyword evidence="3" id="KW-1185">Reference proteome</keyword>
<feature type="compositionally biased region" description="Pro residues" evidence="1">
    <location>
        <begin position="326"/>
        <end position="336"/>
    </location>
</feature>
<feature type="compositionally biased region" description="Low complexity" evidence="1">
    <location>
        <begin position="204"/>
        <end position="213"/>
    </location>
</feature>
<feature type="compositionally biased region" description="Basic residues" evidence="1">
    <location>
        <begin position="373"/>
        <end position="397"/>
    </location>
</feature>
<comment type="caution">
    <text evidence="2">The sequence shown here is derived from an EMBL/GenBank/DDBJ whole genome shotgun (WGS) entry which is preliminary data.</text>
</comment>
<gene>
    <name evidence="2" type="ORF">GMORB2_6011</name>
</gene>
<evidence type="ECO:0000313" key="3">
    <source>
        <dbReference type="Proteomes" id="UP000749293"/>
    </source>
</evidence>
<dbReference type="EMBL" id="JAANYQ010000006">
    <property type="protein sequence ID" value="KAF4123310.1"/>
    <property type="molecule type" value="Genomic_DNA"/>
</dbReference>
<accession>A0A9P4YWH2</accession>
<feature type="region of interest" description="Disordered" evidence="1">
    <location>
        <begin position="196"/>
        <end position="252"/>
    </location>
</feature>